<accession>A0A2S4Q0Z9</accession>
<evidence type="ECO:0000256" key="1">
    <source>
        <dbReference type="SAM" id="MobiDB-lite"/>
    </source>
</evidence>
<keyword evidence="3" id="KW-1185">Reference proteome</keyword>
<dbReference type="Proteomes" id="UP000237438">
    <property type="component" value="Unassembled WGS sequence"/>
</dbReference>
<feature type="compositionally biased region" description="Polar residues" evidence="1">
    <location>
        <begin position="386"/>
        <end position="396"/>
    </location>
</feature>
<feature type="region of interest" description="Disordered" evidence="1">
    <location>
        <begin position="335"/>
        <end position="401"/>
    </location>
</feature>
<comment type="caution">
    <text evidence="2">The sequence shown here is derived from an EMBL/GenBank/DDBJ whole genome shotgun (WGS) entry which is preliminary data.</text>
</comment>
<proteinExistence type="predicted"/>
<dbReference type="OrthoDB" id="3357341at2759"/>
<protein>
    <submittedName>
        <fullName evidence="2">Uncharacterized protein</fullName>
    </submittedName>
</protein>
<reference evidence="2 3" key="1">
    <citation type="submission" date="2017-10" db="EMBL/GenBank/DDBJ databases">
        <title>Development of genomic resources for the powdery mildew, Erysiphe pulchra.</title>
        <authorList>
            <person name="Wadl P.A."/>
            <person name="Mack B.M."/>
            <person name="Moore G."/>
            <person name="Beltz S.B."/>
        </authorList>
    </citation>
    <scope>NUCLEOTIDE SEQUENCE [LARGE SCALE GENOMIC DNA]</scope>
    <source>
        <strain evidence="2">Cflorida</strain>
    </source>
</reference>
<sequence>MLDENLPCYSFKPSSLGNSIISSIFLSENNSKPRLVYNLQKPDLSTSDSEGRYAIALYDPHNLGIIYAEVQVQADWTQPALSLTENRAQNSASTPLVPMVPESFSVQLYNPDHQITVKMKTGTWNPMAYWKFEMPVESFRIPSSSLLDQTQNSNAPALNDDTPKVTFKWKRDGKISKNLTCYMIGKNDDGKRRKEPDITVAFFKGGKGLTLYEPNLRRVEIEDQKGFELVLLLSAVVIKDIFFNPTKEMFNIVSLKDANFGSKSKLSVPEVSRMSNSTPTIVSNSTHSNTYLSSFKPVVAPQILNTSVSSVFQSRRTKSDVDLETERLKRLVAAEEKSRKDAEKEQERRTREMLKAEEEERRRREAKVEKETEELRKLYGSEPTKNHNNLHASTLTELEPKKCKIGGKILSSQLRVSPTVTSWLDARRKLTKPD</sequence>
<dbReference type="STRING" id="225359.A0A2S4Q0Z9"/>
<evidence type="ECO:0000313" key="3">
    <source>
        <dbReference type="Proteomes" id="UP000237438"/>
    </source>
</evidence>
<dbReference type="AlphaFoldDB" id="A0A2S4Q0Z9"/>
<dbReference type="EMBL" id="PEDP01000047">
    <property type="protein sequence ID" value="POS87969.1"/>
    <property type="molecule type" value="Genomic_DNA"/>
</dbReference>
<gene>
    <name evidence="2" type="ORF">EPUL_001019</name>
</gene>
<name>A0A2S4Q0Z9_9PEZI</name>
<organism evidence="2 3">
    <name type="scientific">Erysiphe pulchra</name>
    <dbReference type="NCBI Taxonomy" id="225359"/>
    <lineage>
        <taxon>Eukaryota</taxon>
        <taxon>Fungi</taxon>
        <taxon>Dikarya</taxon>
        <taxon>Ascomycota</taxon>
        <taxon>Pezizomycotina</taxon>
        <taxon>Leotiomycetes</taxon>
        <taxon>Erysiphales</taxon>
        <taxon>Erysiphaceae</taxon>
        <taxon>Erysiphe</taxon>
    </lineage>
</organism>
<feature type="compositionally biased region" description="Basic and acidic residues" evidence="1">
    <location>
        <begin position="335"/>
        <end position="379"/>
    </location>
</feature>
<evidence type="ECO:0000313" key="2">
    <source>
        <dbReference type="EMBL" id="POS87969.1"/>
    </source>
</evidence>